<reference evidence="7" key="1">
    <citation type="submission" date="2022-12" db="EMBL/GenBank/DDBJ databases">
        <title>Reference genome sequencing for broad-spectrum identification of bacterial and archaeal isolates by mass spectrometry.</title>
        <authorList>
            <person name="Sekiguchi Y."/>
            <person name="Tourlousse D.M."/>
        </authorList>
    </citation>
    <scope>NUCLEOTIDE SEQUENCE</scope>
    <source>
        <strain evidence="7">H2</strain>
    </source>
</reference>
<dbReference type="EMBL" id="BSDS01000002">
    <property type="protein sequence ID" value="GLI39278.1"/>
    <property type="molecule type" value="Genomic_DNA"/>
</dbReference>
<feature type="transmembrane region" description="Helical" evidence="6">
    <location>
        <begin position="258"/>
        <end position="280"/>
    </location>
</feature>
<evidence type="ECO:0000313" key="8">
    <source>
        <dbReference type="Proteomes" id="UP001144352"/>
    </source>
</evidence>
<dbReference type="GO" id="GO:0055085">
    <property type="term" value="P:transmembrane transport"/>
    <property type="evidence" value="ECO:0007669"/>
    <property type="project" value="TreeGrafter"/>
</dbReference>
<protein>
    <submittedName>
        <fullName evidence="7">AI-2E family transporter</fullName>
    </submittedName>
</protein>
<comment type="caution">
    <text evidence="7">The sequence shown here is derived from an EMBL/GenBank/DDBJ whole genome shotgun (WGS) entry which is preliminary data.</text>
</comment>
<keyword evidence="3 6" id="KW-0812">Transmembrane</keyword>
<keyword evidence="8" id="KW-1185">Reference proteome</keyword>
<dbReference type="AlphaFoldDB" id="A0A9W6G2S8"/>
<keyword evidence="4 6" id="KW-1133">Transmembrane helix</keyword>
<comment type="similarity">
    <text evidence="2">Belongs to the autoinducer-2 exporter (AI-2E) (TC 2.A.86) family.</text>
</comment>
<dbReference type="GO" id="GO:0016020">
    <property type="term" value="C:membrane"/>
    <property type="evidence" value="ECO:0007669"/>
    <property type="project" value="UniProtKB-SubCell"/>
</dbReference>
<sequence>MRLAGRYFSVITYLKEYSPFIILGVLVLAGLFFAWSLSSIFLPVLLALILAYVLNPLVSWLEGKRVPRVVAILLVMAGIVVGFAGAFAFFAGSIQNELAAVQINLPDYANRFYGLIPEKVKVYLQIETPDKLYRQVDRMLNELRGISFDIARGAYDFVKKAFSSTLGFILTVVGYFITPVYLYYFLADLPHFKEGVLKLVPERSRETVTGLGSEIDGVLSAFVRGQLSVCAILAVLYSIGLSLIGVDLAIAIGTLSGILFIIPYVGTIFGIVVSMTMAFLKFHDLLHPLLCLGWFVVVQAIEGALITPAIVGNRVGLHPVVAIIALFIGGQWFGIFGMLLAVPVAAVLKVFLRHLTGWYLTTPFYRGT</sequence>
<feature type="transmembrane region" description="Helical" evidence="6">
    <location>
        <begin position="229"/>
        <end position="252"/>
    </location>
</feature>
<proteinExistence type="inferred from homology"/>
<name>A0A9W6G2S8_9BACT</name>
<feature type="transmembrane region" description="Helical" evidence="6">
    <location>
        <begin position="40"/>
        <end position="58"/>
    </location>
</feature>
<feature type="transmembrane region" description="Helical" evidence="6">
    <location>
        <begin position="323"/>
        <end position="348"/>
    </location>
</feature>
<organism evidence="7 8">
    <name type="scientific">Geobacter hydrogenophilus</name>
    <dbReference type="NCBI Taxonomy" id="40983"/>
    <lineage>
        <taxon>Bacteria</taxon>
        <taxon>Pseudomonadati</taxon>
        <taxon>Thermodesulfobacteriota</taxon>
        <taxon>Desulfuromonadia</taxon>
        <taxon>Geobacterales</taxon>
        <taxon>Geobacteraceae</taxon>
        <taxon>Geobacter</taxon>
    </lineage>
</organism>
<gene>
    <name evidence="7" type="ORF">GHYDROH2_27790</name>
</gene>
<evidence type="ECO:0000256" key="2">
    <source>
        <dbReference type="ARBA" id="ARBA00009773"/>
    </source>
</evidence>
<evidence type="ECO:0000256" key="5">
    <source>
        <dbReference type="ARBA" id="ARBA00023136"/>
    </source>
</evidence>
<keyword evidence="5 6" id="KW-0472">Membrane</keyword>
<dbReference type="PANTHER" id="PTHR21716:SF64">
    <property type="entry name" value="AI-2 TRANSPORT PROTEIN TQSA"/>
    <property type="match status" value="1"/>
</dbReference>
<accession>A0A9W6G2S8</accession>
<evidence type="ECO:0000256" key="6">
    <source>
        <dbReference type="SAM" id="Phobius"/>
    </source>
</evidence>
<evidence type="ECO:0000313" key="7">
    <source>
        <dbReference type="EMBL" id="GLI39278.1"/>
    </source>
</evidence>
<dbReference type="PANTHER" id="PTHR21716">
    <property type="entry name" value="TRANSMEMBRANE PROTEIN"/>
    <property type="match status" value="1"/>
</dbReference>
<evidence type="ECO:0000256" key="4">
    <source>
        <dbReference type="ARBA" id="ARBA00022989"/>
    </source>
</evidence>
<evidence type="ECO:0000256" key="1">
    <source>
        <dbReference type="ARBA" id="ARBA00004141"/>
    </source>
</evidence>
<feature type="transmembrane region" description="Helical" evidence="6">
    <location>
        <begin position="12"/>
        <end position="34"/>
    </location>
</feature>
<dbReference type="InterPro" id="IPR002549">
    <property type="entry name" value="AI-2E-like"/>
</dbReference>
<evidence type="ECO:0000256" key="3">
    <source>
        <dbReference type="ARBA" id="ARBA00022692"/>
    </source>
</evidence>
<dbReference type="Pfam" id="PF01594">
    <property type="entry name" value="AI-2E_transport"/>
    <property type="match status" value="1"/>
</dbReference>
<feature type="transmembrane region" description="Helical" evidence="6">
    <location>
        <begin position="70"/>
        <end position="91"/>
    </location>
</feature>
<feature type="transmembrane region" description="Helical" evidence="6">
    <location>
        <begin position="292"/>
        <end position="311"/>
    </location>
</feature>
<comment type="subcellular location">
    <subcellularLocation>
        <location evidence="1">Membrane</location>
        <topology evidence="1">Multi-pass membrane protein</topology>
    </subcellularLocation>
</comment>
<dbReference type="Proteomes" id="UP001144352">
    <property type="component" value="Unassembled WGS sequence"/>
</dbReference>
<feature type="transmembrane region" description="Helical" evidence="6">
    <location>
        <begin position="166"/>
        <end position="186"/>
    </location>
</feature>